<dbReference type="Proteomes" id="UP000317940">
    <property type="component" value="Unassembled WGS sequence"/>
</dbReference>
<proteinExistence type="predicted"/>
<keyword evidence="2 5" id="KW-0812">Transmembrane</keyword>
<evidence type="ECO:0000256" key="5">
    <source>
        <dbReference type="SAM" id="Phobius"/>
    </source>
</evidence>
<feature type="transmembrane region" description="Helical" evidence="5">
    <location>
        <begin position="221"/>
        <end position="241"/>
    </location>
</feature>
<keyword evidence="4 5" id="KW-0472">Membrane</keyword>
<evidence type="ECO:0000256" key="2">
    <source>
        <dbReference type="ARBA" id="ARBA00022692"/>
    </source>
</evidence>
<feature type="transmembrane region" description="Helical" evidence="5">
    <location>
        <begin position="99"/>
        <end position="121"/>
    </location>
</feature>
<organism evidence="7 8">
    <name type="scientific">Kitasatospora viridis</name>
    <dbReference type="NCBI Taxonomy" id="281105"/>
    <lineage>
        <taxon>Bacteria</taxon>
        <taxon>Bacillati</taxon>
        <taxon>Actinomycetota</taxon>
        <taxon>Actinomycetes</taxon>
        <taxon>Kitasatosporales</taxon>
        <taxon>Streptomycetaceae</taxon>
        <taxon>Kitasatospora</taxon>
    </lineage>
</organism>
<evidence type="ECO:0000259" key="6">
    <source>
        <dbReference type="Pfam" id="PF01061"/>
    </source>
</evidence>
<name>A0A561TSU0_9ACTN</name>
<feature type="transmembrane region" description="Helical" evidence="5">
    <location>
        <begin position="141"/>
        <end position="160"/>
    </location>
</feature>
<dbReference type="AlphaFoldDB" id="A0A561TSU0"/>
<evidence type="ECO:0000256" key="4">
    <source>
        <dbReference type="ARBA" id="ARBA00023136"/>
    </source>
</evidence>
<evidence type="ECO:0000313" key="8">
    <source>
        <dbReference type="Proteomes" id="UP000317940"/>
    </source>
</evidence>
<dbReference type="GO" id="GO:0140359">
    <property type="term" value="F:ABC-type transporter activity"/>
    <property type="evidence" value="ECO:0007669"/>
    <property type="project" value="InterPro"/>
</dbReference>
<keyword evidence="8" id="KW-1185">Reference proteome</keyword>
<feature type="domain" description="ABC-2 type transporter transmembrane" evidence="6">
    <location>
        <begin position="24"/>
        <end position="210"/>
    </location>
</feature>
<dbReference type="InterPro" id="IPR013525">
    <property type="entry name" value="ABC2_TM"/>
</dbReference>
<keyword evidence="3 5" id="KW-1133">Transmembrane helix</keyword>
<evidence type="ECO:0000313" key="7">
    <source>
        <dbReference type="EMBL" id="TWF90179.1"/>
    </source>
</evidence>
<dbReference type="Pfam" id="PF01061">
    <property type="entry name" value="ABC2_membrane"/>
    <property type="match status" value="1"/>
</dbReference>
<comment type="caution">
    <text evidence="7">The sequence shown here is derived from an EMBL/GenBank/DDBJ whole genome shotgun (WGS) entry which is preliminary data.</text>
</comment>
<dbReference type="RefSeq" id="WP_170305169.1">
    <property type="nucleotide sequence ID" value="NZ_BAAAMZ010000001.1"/>
</dbReference>
<gene>
    <name evidence="7" type="ORF">FHX73_13223</name>
</gene>
<dbReference type="EMBL" id="VIWT01000003">
    <property type="protein sequence ID" value="TWF90179.1"/>
    <property type="molecule type" value="Genomic_DNA"/>
</dbReference>
<evidence type="ECO:0000256" key="1">
    <source>
        <dbReference type="ARBA" id="ARBA00004141"/>
    </source>
</evidence>
<reference evidence="7 8" key="1">
    <citation type="submission" date="2019-06" db="EMBL/GenBank/DDBJ databases">
        <title>Sequencing the genomes of 1000 actinobacteria strains.</title>
        <authorList>
            <person name="Klenk H.-P."/>
        </authorList>
    </citation>
    <scope>NUCLEOTIDE SEQUENCE [LARGE SCALE GENOMIC DNA]</scope>
    <source>
        <strain evidence="7 8">DSM 44826</strain>
    </source>
</reference>
<protein>
    <submittedName>
        <fullName evidence="7">ABC-2 type transport system permease protein</fullName>
    </submittedName>
</protein>
<dbReference type="GO" id="GO:0016020">
    <property type="term" value="C:membrane"/>
    <property type="evidence" value="ECO:0007669"/>
    <property type="project" value="UniProtKB-SubCell"/>
</dbReference>
<feature type="transmembrane region" description="Helical" evidence="5">
    <location>
        <begin position="172"/>
        <end position="191"/>
    </location>
</feature>
<comment type="subcellular location">
    <subcellularLocation>
        <location evidence="1">Membrane</location>
        <topology evidence="1">Multi-pass membrane protein</topology>
    </subcellularLocation>
</comment>
<accession>A0A561TSU0</accession>
<evidence type="ECO:0000256" key="3">
    <source>
        <dbReference type="ARBA" id="ARBA00022989"/>
    </source>
</evidence>
<feature type="transmembrane region" description="Helical" evidence="5">
    <location>
        <begin position="59"/>
        <end position="78"/>
    </location>
</feature>
<sequence>MTYLKYLMAARLSFTEHLAANPWRITVTALWPRALLQCLFWVLIGRVSGAGARFAFPGALALIITLSTVIGVSDVPMLDRRSGTYYRVRMARVSIAGLYAARCAPWIADAVVTFLLCVALVGPAAGVGSMSLDLLRCLPVYLVMILSSTAAGLAVASLGTRFNSNVLLGNSLAYLMLAAGSLIVSAGRVPFLRWVGDVLPMTHGVAAVRAFADGRPWAGQLGWELLVGLGWAAAAALSYTVQAARVRRTGNEFGI</sequence>